<keyword evidence="3" id="KW-1185">Reference proteome</keyword>
<accession>A0AA88KG49</accession>
<evidence type="ECO:0000313" key="2">
    <source>
        <dbReference type="EMBL" id="KAG2378325.1"/>
    </source>
</evidence>
<dbReference type="AlphaFoldDB" id="A0AA88KG49"/>
<dbReference type="GeneID" id="68100922"/>
<gene>
    <name evidence="2" type="ORF">C9374_008468</name>
</gene>
<dbReference type="RefSeq" id="XP_044545587.1">
    <property type="nucleotide sequence ID" value="XM_044698547.1"/>
</dbReference>
<feature type="region of interest" description="Disordered" evidence="1">
    <location>
        <begin position="494"/>
        <end position="550"/>
    </location>
</feature>
<feature type="compositionally biased region" description="Acidic residues" evidence="1">
    <location>
        <begin position="505"/>
        <end position="525"/>
    </location>
</feature>
<organism evidence="2 3">
    <name type="scientific">Naegleria lovaniensis</name>
    <name type="common">Amoeba</name>
    <dbReference type="NCBI Taxonomy" id="51637"/>
    <lineage>
        <taxon>Eukaryota</taxon>
        <taxon>Discoba</taxon>
        <taxon>Heterolobosea</taxon>
        <taxon>Tetramitia</taxon>
        <taxon>Eutetramitia</taxon>
        <taxon>Vahlkampfiidae</taxon>
        <taxon>Naegleria</taxon>
    </lineage>
</organism>
<evidence type="ECO:0000313" key="3">
    <source>
        <dbReference type="Proteomes" id="UP000816034"/>
    </source>
</evidence>
<dbReference type="EMBL" id="PYSW02000034">
    <property type="protein sequence ID" value="KAG2378325.1"/>
    <property type="molecule type" value="Genomic_DNA"/>
</dbReference>
<dbReference type="Proteomes" id="UP000816034">
    <property type="component" value="Unassembled WGS sequence"/>
</dbReference>
<name>A0AA88KG49_NAELO</name>
<feature type="compositionally biased region" description="Basic residues" evidence="1">
    <location>
        <begin position="89"/>
        <end position="100"/>
    </location>
</feature>
<sequence length="550" mass="64597">MSQQSSETELDIPSDIIKLICSEYLAPLPTLFLYQRVCKSWQQSLITVLEEQGSSLFRHIHFGINKLTPLLAIVKEDIATTHEEEKHKESSKKKKSKKKSGTNVDLITGNDDEEDEKKETVSVPQRDSDVFILDAYLKIEIKKNSHTYFHSFLDSLNKFGIGKHVEKITLPSIRISNELIYLLCKYFFNLQQIVFALCEPASHVGKRGWENIEWQKIGLELSKDRLAETGDQIAPYAPYSIKRITFITHESIEDYDYETIMCYLLDTFIKNEREDFYDIKESRIDWLHFIDLFEYDDPTYVSLLKSNSIEKEIPIEYHIQRFLIDMSPWDDVDDEEFDETYIHPMVNILTENWKGDIEHFYKNNVLSIHQVLSPRLGYNIGHALATSLWTNLNENINQKRITAENVTKWRNSQKVKDVLEGLKYLISRGLDVVRKQDKFKGLTIIEMIRLSDELVKKQGWSICPALLDEVKDMIRLHSFSNEISDVDLHIDKQATKKKRKKKEEEYEFEADSDDEEPYEEEEEEDYSPKKKKTKKAYNTRKTSSTKTKYF</sequence>
<reference evidence="2 3" key="1">
    <citation type="journal article" date="2018" name="BMC Genomics">
        <title>The genome of Naegleria lovaniensis, the basis for a comparative approach to unravel pathogenicity factors of the human pathogenic amoeba N. fowleri.</title>
        <authorList>
            <person name="Liechti N."/>
            <person name="Schurch N."/>
            <person name="Bruggmann R."/>
            <person name="Wittwer M."/>
        </authorList>
    </citation>
    <scope>NUCLEOTIDE SEQUENCE [LARGE SCALE GENOMIC DNA]</scope>
    <source>
        <strain evidence="2 3">ATCC 30569</strain>
    </source>
</reference>
<proteinExistence type="predicted"/>
<feature type="region of interest" description="Disordered" evidence="1">
    <location>
        <begin position="82"/>
        <end position="121"/>
    </location>
</feature>
<protein>
    <submittedName>
        <fullName evidence="2">Uncharacterized protein</fullName>
    </submittedName>
</protein>
<evidence type="ECO:0000256" key="1">
    <source>
        <dbReference type="SAM" id="MobiDB-lite"/>
    </source>
</evidence>
<feature type="compositionally biased region" description="Basic residues" evidence="1">
    <location>
        <begin position="529"/>
        <end position="538"/>
    </location>
</feature>
<comment type="caution">
    <text evidence="2">The sequence shown here is derived from an EMBL/GenBank/DDBJ whole genome shotgun (WGS) entry which is preliminary data.</text>
</comment>